<dbReference type="EMBL" id="JARKIE010000111">
    <property type="protein sequence ID" value="KAJ7683141.1"/>
    <property type="molecule type" value="Genomic_DNA"/>
</dbReference>
<name>A0AAD7GAC9_MYCRO</name>
<comment type="caution">
    <text evidence="2">The sequence shown here is derived from an EMBL/GenBank/DDBJ whole genome shotgun (WGS) entry which is preliminary data.</text>
</comment>
<reference evidence="2" key="1">
    <citation type="submission" date="2023-03" db="EMBL/GenBank/DDBJ databases">
        <title>Massive genome expansion in bonnet fungi (Mycena s.s.) driven by repeated elements and novel gene families across ecological guilds.</title>
        <authorList>
            <consortium name="Lawrence Berkeley National Laboratory"/>
            <person name="Harder C.B."/>
            <person name="Miyauchi S."/>
            <person name="Viragh M."/>
            <person name="Kuo A."/>
            <person name="Thoen E."/>
            <person name="Andreopoulos B."/>
            <person name="Lu D."/>
            <person name="Skrede I."/>
            <person name="Drula E."/>
            <person name="Henrissat B."/>
            <person name="Morin E."/>
            <person name="Kohler A."/>
            <person name="Barry K."/>
            <person name="LaButti K."/>
            <person name="Morin E."/>
            <person name="Salamov A."/>
            <person name="Lipzen A."/>
            <person name="Mereny Z."/>
            <person name="Hegedus B."/>
            <person name="Baldrian P."/>
            <person name="Stursova M."/>
            <person name="Weitz H."/>
            <person name="Taylor A."/>
            <person name="Grigoriev I.V."/>
            <person name="Nagy L.G."/>
            <person name="Martin F."/>
            <person name="Kauserud H."/>
        </authorList>
    </citation>
    <scope>NUCLEOTIDE SEQUENCE</scope>
    <source>
        <strain evidence="2">CBHHK067</strain>
    </source>
</reference>
<proteinExistence type="predicted"/>
<dbReference type="Proteomes" id="UP001221757">
    <property type="component" value="Unassembled WGS sequence"/>
</dbReference>
<gene>
    <name evidence="2" type="ORF">B0H17DRAFT_44353</name>
</gene>
<feature type="compositionally biased region" description="Low complexity" evidence="1">
    <location>
        <begin position="16"/>
        <end position="26"/>
    </location>
</feature>
<protein>
    <submittedName>
        <fullName evidence="2">Uncharacterized protein</fullName>
    </submittedName>
</protein>
<dbReference type="AlphaFoldDB" id="A0AAD7GAC9"/>
<evidence type="ECO:0000256" key="1">
    <source>
        <dbReference type="SAM" id="MobiDB-lite"/>
    </source>
</evidence>
<evidence type="ECO:0000313" key="2">
    <source>
        <dbReference type="EMBL" id="KAJ7683141.1"/>
    </source>
</evidence>
<sequence>MPNRAPTARPRAWYFRPRGPGAAARASPYLTHEPLQTLQPSPTYPYPFTPSPTTPSSSSDTPLHRFTTKSAPASSSSRSPSETETTDTSQAAEERATRSGSGALIPILAKFDIDRRKAGWYEPWLRSHRLNHQKQRASTGARTAPPARAARTRTGSAARLRRWRSASTTGT</sequence>
<keyword evidence="3" id="KW-1185">Reference proteome</keyword>
<feature type="compositionally biased region" description="Pro residues" evidence="1">
    <location>
        <begin position="42"/>
        <end position="53"/>
    </location>
</feature>
<organism evidence="2 3">
    <name type="scientific">Mycena rosella</name>
    <name type="common">Pink bonnet</name>
    <name type="synonym">Agaricus rosellus</name>
    <dbReference type="NCBI Taxonomy" id="1033263"/>
    <lineage>
        <taxon>Eukaryota</taxon>
        <taxon>Fungi</taxon>
        <taxon>Dikarya</taxon>
        <taxon>Basidiomycota</taxon>
        <taxon>Agaricomycotina</taxon>
        <taxon>Agaricomycetes</taxon>
        <taxon>Agaricomycetidae</taxon>
        <taxon>Agaricales</taxon>
        <taxon>Marasmiineae</taxon>
        <taxon>Mycenaceae</taxon>
        <taxon>Mycena</taxon>
    </lineage>
</organism>
<feature type="region of interest" description="Disordered" evidence="1">
    <location>
        <begin position="127"/>
        <end position="171"/>
    </location>
</feature>
<feature type="compositionally biased region" description="Low complexity" evidence="1">
    <location>
        <begin position="136"/>
        <end position="158"/>
    </location>
</feature>
<feature type="compositionally biased region" description="Low complexity" evidence="1">
    <location>
        <begin position="68"/>
        <end position="89"/>
    </location>
</feature>
<evidence type="ECO:0000313" key="3">
    <source>
        <dbReference type="Proteomes" id="UP001221757"/>
    </source>
</evidence>
<accession>A0AAD7GAC9</accession>
<feature type="region of interest" description="Disordered" evidence="1">
    <location>
        <begin position="1"/>
        <end position="108"/>
    </location>
</feature>